<dbReference type="AlphaFoldDB" id="A0A2A4X490"/>
<feature type="region of interest" description="Disordered" evidence="1">
    <location>
        <begin position="138"/>
        <end position="177"/>
    </location>
</feature>
<organism evidence="2 3">
    <name type="scientific">Aerophobetes bacterium</name>
    <dbReference type="NCBI Taxonomy" id="2030807"/>
    <lineage>
        <taxon>Bacteria</taxon>
        <taxon>Candidatus Aerophobota</taxon>
    </lineage>
</organism>
<accession>A0A2A4X490</accession>
<gene>
    <name evidence="2" type="ORF">COB21_03035</name>
</gene>
<dbReference type="Proteomes" id="UP000218775">
    <property type="component" value="Unassembled WGS sequence"/>
</dbReference>
<feature type="region of interest" description="Disordered" evidence="1">
    <location>
        <begin position="67"/>
        <end position="87"/>
    </location>
</feature>
<evidence type="ECO:0000313" key="3">
    <source>
        <dbReference type="Proteomes" id="UP000218775"/>
    </source>
</evidence>
<evidence type="ECO:0000256" key="1">
    <source>
        <dbReference type="SAM" id="MobiDB-lite"/>
    </source>
</evidence>
<reference evidence="3" key="1">
    <citation type="submission" date="2017-08" db="EMBL/GenBank/DDBJ databases">
        <title>A dynamic microbial community with high functional redundancy inhabits the cold, oxic subseafloor aquifer.</title>
        <authorList>
            <person name="Tully B.J."/>
            <person name="Wheat C.G."/>
            <person name="Glazer B.T."/>
            <person name="Huber J.A."/>
        </authorList>
    </citation>
    <scope>NUCLEOTIDE SEQUENCE [LARGE SCALE GENOMIC DNA]</scope>
</reference>
<sequence>MSTGMIESIDSEELQNSKKAEMQKHLDDVQQPQADSPAVSTIDLLITAIENLLKAYEAAKKGVKNVEGQQSQSQSQSPASLFASSGTSSSMLASTPVIADPSENLVQDGALNHGEMLHAHANNASYSKVYKMLEDADEESPLRSASPGALLGSSNAPTGSSNAPVGASAPPAPAGSMTKYSDWENELQTMLEAMKNMPAGKAIQYIMEKLLPFLSQFKQWEMSQEGVTMNLMTRINNDWTQLKNEFNQYGSAGQEIDPTTGKVVMKDGKPVYMSYADAAKKFGWTKGPKEIIDSMQKILLNNPSLATSIGDSVNEQINAVVGGKANVGSDDSIMGAWATDWSSSTPGSGTSPTGTPSQTIIDAFSSLTTTINNQSAQVQGSFKQSSSDENTYNQILTNSLKSTTSLYNYINQKMGNG</sequence>
<feature type="compositionally biased region" description="Low complexity" evidence="1">
    <location>
        <begin position="159"/>
        <end position="169"/>
    </location>
</feature>
<comment type="caution">
    <text evidence="2">The sequence shown here is derived from an EMBL/GenBank/DDBJ whole genome shotgun (WGS) entry which is preliminary data.</text>
</comment>
<evidence type="ECO:0000313" key="2">
    <source>
        <dbReference type="EMBL" id="PCI77502.1"/>
    </source>
</evidence>
<dbReference type="EMBL" id="NVUK01000016">
    <property type="protein sequence ID" value="PCI77502.1"/>
    <property type="molecule type" value="Genomic_DNA"/>
</dbReference>
<name>A0A2A4X490_UNCAE</name>
<protein>
    <submittedName>
        <fullName evidence="2">Uncharacterized protein</fullName>
    </submittedName>
</protein>
<proteinExistence type="predicted"/>
<feature type="compositionally biased region" description="Basic and acidic residues" evidence="1">
    <location>
        <begin position="15"/>
        <end position="28"/>
    </location>
</feature>
<feature type="region of interest" description="Disordered" evidence="1">
    <location>
        <begin position="1"/>
        <end position="37"/>
    </location>
</feature>
<feature type="compositionally biased region" description="Low complexity" evidence="1">
    <location>
        <begin position="69"/>
        <end position="87"/>
    </location>
</feature>